<dbReference type="PANTHER" id="PTHR11879:SF22">
    <property type="entry name" value="ASPARTATE AMINOTRANSFERASE, MITOCHONDRIAL"/>
    <property type="match status" value="1"/>
</dbReference>
<dbReference type="InterPro" id="IPR015424">
    <property type="entry name" value="PyrdxlP-dep_Trfase"/>
</dbReference>
<reference evidence="10" key="1">
    <citation type="submission" date="2016-09" db="EMBL/GenBank/DDBJ databases">
        <authorList>
            <person name="Wan X."/>
            <person name="Hou S."/>
        </authorList>
    </citation>
    <scope>NUCLEOTIDE SEQUENCE [LARGE SCALE GENOMIC DNA]</scope>
    <source>
        <strain evidence="10">KH87</strain>
    </source>
</reference>
<feature type="domain" description="Aminotransferase class I/classII large" evidence="8">
    <location>
        <begin position="27"/>
        <end position="391"/>
    </location>
</feature>
<dbReference type="InterPro" id="IPR004838">
    <property type="entry name" value="NHTrfase_class1_PyrdxlP-BS"/>
</dbReference>
<dbReference type="CDD" id="cd00609">
    <property type="entry name" value="AAT_like"/>
    <property type="match status" value="1"/>
</dbReference>
<dbReference type="GO" id="GO:0033585">
    <property type="term" value="P:L-phenylalanine biosynthetic process from chorismate via phenylpyruvate"/>
    <property type="evidence" value="ECO:0007669"/>
    <property type="project" value="TreeGrafter"/>
</dbReference>
<dbReference type="GO" id="GO:0004069">
    <property type="term" value="F:L-aspartate:2-oxoglutarate aminotransferase activity"/>
    <property type="evidence" value="ECO:0007669"/>
    <property type="project" value="TreeGrafter"/>
</dbReference>
<name>A0A1E7Q4Y6_9GAMM</name>
<keyword evidence="5 7" id="KW-0808">Transferase</keyword>
<dbReference type="Gene3D" id="3.90.1150.10">
    <property type="entry name" value="Aspartate Aminotransferase, domain 1"/>
    <property type="match status" value="1"/>
</dbReference>
<protein>
    <recommendedName>
        <fullName evidence="7">Aminotransferase</fullName>
        <ecNumber evidence="7">2.6.1.-</ecNumber>
    </recommendedName>
</protein>
<dbReference type="RefSeq" id="WP_070048818.1">
    <property type="nucleotide sequence ID" value="NZ_CBCSDO010000006.1"/>
</dbReference>
<evidence type="ECO:0000256" key="6">
    <source>
        <dbReference type="ARBA" id="ARBA00022898"/>
    </source>
</evidence>
<dbReference type="GO" id="GO:0005829">
    <property type="term" value="C:cytosol"/>
    <property type="evidence" value="ECO:0007669"/>
    <property type="project" value="TreeGrafter"/>
</dbReference>
<evidence type="ECO:0000256" key="7">
    <source>
        <dbReference type="RuleBase" id="RU000481"/>
    </source>
</evidence>
<dbReference type="Pfam" id="PF00155">
    <property type="entry name" value="Aminotran_1_2"/>
    <property type="match status" value="1"/>
</dbReference>
<evidence type="ECO:0000313" key="9">
    <source>
        <dbReference type="EMBL" id="OEY69252.1"/>
    </source>
</evidence>
<dbReference type="PANTHER" id="PTHR11879">
    <property type="entry name" value="ASPARTATE AMINOTRANSFERASE"/>
    <property type="match status" value="1"/>
</dbReference>
<dbReference type="EC" id="2.6.1.-" evidence="7"/>
<dbReference type="FunFam" id="3.40.640.10:FF:000066">
    <property type="entry name" value="Aspartate aminotransferase"/>
    <property type="match status" value="1"/>
</dbReference>
<accession>A0A1E7Q4Y6</accession>
<dbReference type="InterPro" id="IPR000796">
    <property type="entry name" value="Asp_trans"/>
</dbReference>
<dbReference type="AlphaFoldDB" id="A0A1E7Q4Y6"/>
<organism evidence="9 10">
    <name type="scientific">Rheinheimera salexigens</name>
    <dbReference type="NCBI Taxonomy" id="1628148"/>
    <lineage>
        <taxon>Bacteria</taxon>
        <taxon>Pseudomonadati</taxon>
        <taxon>Pseudomonadota</taxon>
        <taxon>Gammaproteobacteria</taxon>
        <taxon>Chromatiales</taxon>
        <taxon>Chromatiaceae</taxon>
        <taxon>Rheinheimera</taxon>
    </lineage>
</organism>
<evidence type="ECO:0000256" key="1">
    <source>
        <dbReference type="ARBA" id="ARBA00001933"/>
    </source>
</evidence>
<dbReference type="InterPro" id="IPR015421">
    <property type="entry name" value="PyrdxlP-dep_Trfase_major"/>
</dbReference>
<keyword evidence="10" id="KW-1185">Reference proteome</keyword>
<evidence type="ECO:0000256" key="2">
    <source>
        <dbReference type="ARBA" id="ARBA00007441"/>
    </source>
</evidence>
<evidence type="ECO:0000256" key="4">
    <source>
        <dbReference type="ARBA" id="ARBA00022576"/>
    </source>
</evidence>
<evidence type="ECO:0000256" key="5">
    <source>
        <dbReference type="ARBA" id="ARBA00022679"/>
    </source>
</evidence>
<dbReference type="GO" id="GO:0042802">
    <property type="term" value="F:identical protein binding"/>
    <property type="evidence" value="ECO:0007669"/>
    <property type="project" value="TreeGrafter"/>
</dbReference>
<proteinExistence type="inferred from homology"/>
<dbReference type="GO" id="GO:0004838">
    <property type="term" value="F:L-tyrosine-2-oxoglutarate transaminase activity"/>
    <property type="evidence" value="ECO:0007669"/>
    <property type="project" value="TreeGrafter"/>
</dbReference>
<evidence type="ECO:0000256" key="3">
    <source>
        <dbReference type="ARBA" id="ARBA00011738"/>
    </source>
</evidence>
<dbReference type="STRING" id="1628148.BI198_06465"/>
<dbReference type="NCBIfam" id="NF006719">
    <property type="entry name" value="PRK09257.1"/>
    <property type="match status" value="1"/>
</dbReference>
<dbReference type="Gene3D" id="3.40.640.10">
    <property type="entry name" value="Type I PLP-dependent aspartate aminotransferase-like (Major domain)"/>
    <property type="match status" value="1"/>
</dbReference>
<sequence>MFADLKAVATDPILGLMAAYKEDPNPNKVDLGVGVYKDEQGHTAVLNCVKQAEALRLKQEDSKTYIGMAGDINFNLHMEKLAFGSSHKALLADRLTTAHTPGGTGALRVAAEFIKRANPDATVWVTTPTWANHISLFQAAGLKVKEYAYYDYETRGLNEEAMFADLAKIPAGDVVLVHACCHNPSGMDLTFAQWQRFTELAQERGFTPLVDMAYQGFGAGLDEDAAGLRHLADAVSELILCSSCSKNFGLYRDRIGAVTIMSQNSAQAQNVKTNLLSVVRSIYSMPPAHGAIVVSHILDSTELTALWYQELAEMRNRINSYRQLIIDKLAAQGVEQDFSFITRQHGMFSFLGLTKAQIAQLKTDYSVYMVDSSRVSIAGLNHSNIDYFAAAVASVLKA</sequence>
<dbReference type="Proteomes" id="UP000242258">
    <property type="component" value="Unassembled WGS sequence"/>
</dbReference>
<evidence type="ECO:0000313" key="10">
    <source>
        <dbReference type="Proteomes" id="UP000242258"/>
    </source>
</evidence>
<dbReference type="InterPro" id="IPR015422">
    <property type="entry name" value="PyrdxlP-dep_Trfase_small"/>
</dbReference>
<keyword evidence="4 7" id="KW-0032">Aminotransferase</keyword>
<evidence type="ECO:0000259" key="8">
    <source>
        <dbReference type="Pfam" id="PF00155"/>
    </source>
</evidence>
<comment type="caution">
    <text evidence="9">The sequence shown here is derived from an EMBL/GenBank/DDBJ whole genome shotgun (WGS) entry which is preliminary data.</text>
</comment>
<dbReference type="PRINTS" id="PR00799">
    <property type="entry name" value="TRANSAMINASE"/>
</dbReference>
<gene>
    <name evidence="9" type="ORF">BI198_06465</name>
</gene>
<dbReference type="OrthoDB" id="9766445at2"/>
<dbReference type="PROSITE" id="PS00105">
    <property type="entry name" value="AA_TRANSFER_CLASS_1"/>
    <property type="match status" value="1"/>
</dbReference>
<keyword evidence="6" id="KW-0663">Pyridoxal phosphate</keyword>
<comment type="subunit">
    <text evidence="3">Homodimer.</text>
</comment>
<dbReference type="GO" id="GO:0030170">
    <property type="term" value="F:pyridoxal phosphate binding"/>
    <property type="evidence" value="ECO:0007669"/>
    <property type="project" value="InterPro"/>
</dbReference>
<comment type="cofactor">
    <cofactor evidence="1 7">
        <name>pyridoxal 5'-phosphate</name>
        <dbReference type="ChEBI" id="CHEBI:597326"/>
    </cofactor>
</comment>
<dbReference type="InterPro" id="IPR004839">
    <property type="entry name" value="Aminotransferase_I/II_large"/>
</dbReference>
<dbReference type="EMBL" id="MKEK01000001">
    <property type="protein sequence ID" value="OEY69252.1"/>
    <property type="molecule type" value="Genomic_DNA"/>
</dbReference>
<dbReference type="SUPFAM" id="SSF53383">
    <property type="entry name" value="PLP-dependent transferases"/>
    <property type="match status" value="1"/>
</dbReference>
<comment type="similarity">
    <text evidence="2 7">Belongs to the class-I pyridoxal-phosphate-dependent aminotransferase family.</text>
</comment>